<dbReference type="InterPro" id="IPR050553">
    <property type="entry name" value="Thioredoxin_ResA/DsbE_sf"/>
</dbReference>
<organism evidence="4 5">
    <name type="scientific">Paenibacillus hexagrammi</name>
    <dbReference type="NCBI Taxonomy" id="2908839"/>
    <lineage>
        <taxon>Bacteria</taxon>
        <taxon>Bacillati</taxon>
        <taxon>Bacillota</taxon>
        <taxon>Bacilli</taxon>
        <taxon>Bacillales</taxon>
        <taxon>Paenibacillaceae</taxon>
        <taxon>Paenibacillus</taxon>
    </lineage>
</organism>
<dbReference type="PROSITE" id="PS51352">
    <property type="entry name" value="THIOREDOXIN_2"/>
    <property type="match status" value="1"/>
</dbReference>
<dbReference type="PROSITE" id="PS51257">
    <property type="entry name" value="PROKAR_LIPOPROTEIN"/>
    <property type="match status" value="1"/>
</dbReference>
<accession>A0ABY3SRL8</accession>
<feature type="domain" description="Thioredoxin" evidence="3">
    <location>
        <begin position="57"/>
        <end position="198"/>
    </location>
</feature>
<dbReference type="RefSeq" id="WP_235122368.1">
    <property type="nucleotide sequence ID" value="NZ_CP090978.1"/>
</dbReference>
<dbReference type="Pfam" id="PF00578">
    <property type="entry name" value="AhpC-TSA"/>
    <property type="match status" value="1"/>
</dbReference>
<dbReference type="PANTHER" id="PTHR42852">
    <property type="entry name" value="THIOL:DISULFIDE INTERCHANGE PROTEIN DSBE"/>
    <property type="match status" value="1"/>
</dbReference>
<feature type="chain" id="PRO_5045974835" evidence="2">
    <location>
        <begin position="27"/>
        <end position="198"/>
    </location>
</feature>
<dbReference type="InterPro" id="IPR000866">
    <property type="entry name" value="AhpC/TSA"/>
</dbReference>
<dbReference type="InterPro" id="IPR013766">
    <property type="entry name" value="Thioredoxin_domain"/>
</dbReference>
<dbReference type="PANTHER" id="PTHR42852:SF17">
    <property type="entry name" value="THIOREDOXIN-LIKE PROTEIN HI_1115"/>
    <property type="match status" value="1"/>
</dbReference>
<evidence type="ECO:0000256" key="2">
    <source>
        <dbReference type="SAM" id="SignalP"/>
    </source>
</evidence>
<evidence type="ECO:0000313" key="5">
    <source>
        <dbReference type="Proteomes" id="UP001649230"/>
    </source>
</evidence>
<sequence>MKSNIALIAAILMVSLLACWKTFSHAYDDTNRIDGKGLDIHALEQIVSSADNGGKPGAAGVKAPGFTLKTTNGTYYTVGGKRDKPMVLHFWASWCDACSVAESTLTKLYEQYNKQIDFVGVNVTTEEKPGNMESFVMQNHIQYPILLDEHKHAADLYELHALPTFFLIDRGGDIIDTFHMEDPMELMQKVEKLAEQAL</sequence>
<protein>
    <submittedName>
        <fullName evidence="4">TlpA family protein disulfide reductase</fullName>
    </submittedName>
</protein>
<dbReference type="EMBL" id="CP090978">
    <property type="protein sequence ID" value="UJF35811.1"/>
    <property type="molecule type" value="Genomic_DNA"/>
</dbReference>
<dbReference type="CDD" id="cd02966">
    <property type="entry name" value="TlpA_like_family"/>
    <property type="match status" value="1"/>
</dbReference>
<dbReference type="SUPFAM" id="SSF52833">
    <property type="entry name" value="Thioredoxin-like"/>
    <property type="match status" value="1"/>
</dbReference>
<keyword evidence="1" id="KW-1015">Disulfide bond</keyword>
<proteinExistence type="predicted"/>
<dbReference type="InterPro" id="IPR036249">
    <property type="entry name" value="Thioredoxin-like_sf"/>
</dbReference>
<name>A0ABY3SRL8_9BACL</name>
<evidence type="ECO:0000313" key="4">
    <source>
        <dbReference type="EMBL" id="UJF35811.1"/>
    </source>
</evidence>
<keyword evidence="2" id="KW-0732">Signal</keyword>
<feature type="signal peptide" evidence="2">
    <location>
        <begin position="1"/>
        <end position="26"/>
    </location>
</feature>
<gene>
    <name evidence="4" type="ORF">L0M14_12430</name>
</gene>
<evidence type="ECO:0000256" key="1">
    <source>
        <dbReference type="ARBA" id="ARBA00023157"/>
    </source>
</evidence>
<reference evidence="4 5" key="1">
    <citation type="journal article" date="2024" name="Int. J. Syst. Evol. Microbiol.">
        <title>Paenibacillus hexagrammi sp. nov., a novel bacterium isolated from the gut content of Hexagrammos agrammus.</title>
        <authorList>
            <person name="Jung H.K."/>
            <person name="Kim D.G."/>
            <person name="Zin H."/>
            <person name="Park J."/>
            <person name="Jung H."/>
            <person name="Kim Y.O."/>
            <person name="Kong H.J."/>
            <person name="Kim J.W."/>
            <person name="Kim Y.S."/>
        </authorList>
    </citation>
    <scope>NUCLEOTIDE SEQUENCE [LARGE SCALE GENOMIC DNA]</scope>
    <source>
        <strain evidence="4 5">YPD9-1</strain>
    </source>
</reference>
<evidence type="ECO:0000259" key="3">
    <source>
        <dbReference type="PROSITE" id="PS51352"/>
    </source>
</evidence>
<keyword evidence="5" id="KW-1185">Reference proteome</keyword>
<dbReference type="Proteomes" id="UP001649230">
    <property type="component" value="Chromosome"/>
</dbReference>
<dbReference type="Gene3D" id="3.40.30.10">
    <property type="entry name" value="Glutaredoxin"/>
    <property type="match status" value="1"/>
</dbReference>